<keyword evidence="2" id="KW-1185">Reference proteome</keyword>
<proteinExistence type="predicted"/>
<accession>A0A7W5DTG8</accession>
<comment type="caution">
    <text evidence="1">The sequence shown here is derived from an EMBL/GenBank/DDBJ whole genome shotgun (WGS) entry which is preliminary data.</text>
</comment>
<name>A0A7W5DTG8_9BACT</name>
<gene>
    <name evidence="1" type="ORF">FHS27_000004</name>
</gene>
<dbReference type="EMBL" id="JACHXU010000001">
    <property type="protein sequence ID" value="MBB3204240.1"/>
    <property type="molecule type" value="Genomic_DNA"/>
</dbReference>
<evidence type="ECO:0000313" key="1">
    <source>
        <dbReference type="EMBL" id="MBB3204240.1"/>
    </source>
</evidence>
<reference evidence="1 2" key="1">
    <citation type="submission" date="2020-08" db="EMBL/GenBank/DDBJ databases">
        <title>Genomic Encyclopedia of Type Strains, Phase III (KMG-III): the genomes of soil and plant-associated and newly described type strains.</title>
        <authorList>
            <person name="Whitman W."/>
        </authorList>
    </citation>
    <scope>NUCLEOTIDE SEQUENCE [LARGE SCALE GENOMIC DNA]</scope>
    <source>
        <strain evidence="1 2">CECT 8075</strain>
    </source>
</reference>
<organism evidence="1 2">
    <name type="scientific">Aporhodopirellula rubra</name>
    <dbReference type="NCBI Taxonomy" id="980271"/>
    <lineage>
        <taxon>Bacteria</taxon>
        <taxon>Pseudomonadati</taxon>
        <taxon>Planctomycetota</taxon>
        <taxon>Planctomycetia</taxon>
        <taxon>Pirellulales</taxon>
        <taxon>Pirellulaceae</taxon>
        <taxon>Aporhodopirellula</taxon>
    </lineage>
</organism>
<evidence type="ECO:0000313" key="2">
    <source>
        <dbReference type="Proteomes" id="UP000536179"/>
    </source>
</evidence>
<sequence length="473" mass="54988">MKNGRGLTEENLDTEIGAMLDGKSLLVDPALVEWCKQHYEELKAHGDKRKLSKVGNTYDNIYLMWSFINGRGDPKDDNWAKVRQYELKKIVDSNGGLSDLKILFDAEGWADWKEGTPHRMKIIPTDDPVLVDLSFKTTDRILGSFTDDDPACKYSRHALDRTEVIEDEAKQIIRNIYLSHIDRRDWIKETGLFFIPNTRDEENKWNELRDIGEYNRWMMAKAGRVNASIIQPALQIRAGGGAVFRVSKSHGHRLFSPFTFLKRELRKSLRLDGERLTALDICSCQITLLANKTADPDLLGDCLGNEFYSKVSEYLEPRSAHPLLPDPEMDMVGEEELKWIEEKWPALRTPTRERAKFAVMEYLFGPNRTKEKHEKKDQFLIQEFMFENYKRTAQYVYDLKEEKPFRQVARELQAAESRLFIDQYYNTDLRQAGILGHPVHDAVYVKESDADRAEEVFRERIRKSGLKAKLSRE</sequence>
<dbReference type="Proteomes" id="UP000536179">
    <property type="component" value="Unassembled WGS sequence"/>
</dbReference>
<dbReference type="RefSeq" id="WP_184300064.1">
    <property type="nucleotide sequence ID" value="NZ_JACHXU010000001.1"/>
</dbReference>
<dbReference type="AlphaFoldDB" id="A0A7W5DTG8"/>
<protein>
    <submittedName>
        <fullName evidence="1">Uncharacterized protein</fullName>
    </submittedName>
</protein>